<dbReference type="Pfam" id="PF00106">
    <property type="entry name" value="adh_short"/>
    <property type="match status" value="1"/>
</dbReference>
<dbReference type="InterPro" id="IPR020904">
    <property type="entry name" value="Sc_DH/Rdtase_CS"/>
</dbReference>
<dbReference type="GO" id="GO:0016020">
    <property type="term" value="C:membrane"/>
    <property type="evidence" value="ECO:0007669"/>
    <property type="project" value="UniProtKB-SubCell"/>
</dbReference>
<dbReference type="EMBL" id="JAMYWD010000004">
    <property type="protein sequence ID" value="KAJ4975032.1"/>
    <property type="molecule type" value="Genomic_DNA"/>
</dbReference>
<comment type="caution">
    <text evidence="6">The sequence shown here is derived from an EMBL/GenBank/DDBJ whole genome shotgun (WGS) entry which is preliminary data.</text>
</comment>
<protein>
    <submittedName>
        <fullName evidence="6">Uncharacterized protein</fullName>
    </submittedName>
</protein>
<dbReference type="PRINTS" id="PR00081">
    <property type="entry name" value="GDHRDH"/>
</dbReference>
<keyword evidence="5" id="KW-0472">Membrane</keyword>
<dbReference type="OrthoDB" id="47007at2759"/>
<dbReference type="PROSITE" id="PS00061">
    <property type="entry name" value="ADH_SHORT"/>
    <property type="match status" value="1"/>
</dbReference>
<dbReference type="NCBIfam" id="NF004825">
    <property type="entry name" value="PRK06181.1"/>
    <property type="match status" value="1"/>
</dbReference>
<evidence type="ECO:0000256" key="4">
    <source>
        <dbReference type="RuleBase" id="RU000363"/>
    </source>
</evidence>
<evidence type="ECO:0000256" key="5">
    <source>
        <dbReference type="SAM" id="Phobius"/>
    </source>
</evidence>
<dbReference type="AlphaFoldDB" id="A0A9Q0KQW1"/>
<dbReference type="PRINTS" id="PR00080">
    <property type="entry name" value="SDRFAMILY"/>
</dbReference>
<accession>A0A9Q0KQW1</accession>
<comment type="subcellular location">
    <subcellularLocation>
        <location evidence="1">Membrane</location>
        <topology evidence="1">Single-pass type II membrane protein</topology>
    </subcellularLocation>
</comment>
<comment type="similarity">
    <text evidence="2 4">Belongs to the short-chain dehydrogenases/reductases (SDR) family.</text>
</comment>
<feature type="transmembrane region" description="Helical" evidence="5">
    <location>
        <begin position="15"/>
        <end position="37"/>
    </location>
</feature>
<keyword evidence="3" id="KW-0560">Oxidoreductase</keyword>
<dbReference type="Proteomes" id="UP001141806">
    <property type="component" value="Unassembled WGS sequence"/>
</dbReference>
<dbReference type="InterPro" id="IPR036291">
    <property type="entry name" value="NAD(P)-bd_dom_sf"/>
</dbReference>
<dbReference type="PANTHER" id="PTHR43391:SF78">
    <property type="entry name" value="11-BETA-HYDROXYSTEROID DEHYDROGENASE 1B-LIKE ISOFORM X1"/>
    <property type="match status" value="1"/>
</dbReference>
<dbReference type="SUPFAM" id="SSF51735">
    <property type="entry name" value="NAD(P)-binding Rossmann-fold domains"/>
    <property type="match status" value="1"/>
</dbReference>
<evidence type="ECO:0000313" key="6">
    <source>
        <dbReference type="EMBL" id="KAJ4975032.1"/>
    </source>
</evidence>
<name>A0A9Q0KQW1_9MAGN</name>
<evidence type="ECO:0000256" key="1">
    <source>
        <dbReference type="ARBA" id="ARBA00004606"/>
    </source>
</evidence>
<evidence type="ECO:0000256" key="3">
    <source>
        <dbReference type="ARBA" id="ARBA00023002"/>
    </source>
</evidence>
<organism evidence="6 7">
    <name type="scientific">Protea cynaroides</name>
    <dbReference type="NCBI Taxonomy" id="273540"/>
    <lineage>
        <taxon>Eukaryota</taxon>
        <taxon>Viridiplantae</taxon>
        <taxon>Streptophyta</taxon>
        <taxon>Embryophyta</taxon>
        <taxon>Tracheophyta</taxon>
        <taxon>Spermatophyta</taxon>
        <taxon>Magnoliopsida</taxon>
        <taxon>Proteales</taxon>
        <taxon>Proteaceae</taxon>
        <taxon>Protea</taxon>
    </lineage>
</organism>
<dbReference type="GO" id="GO:0005829">
    <property type="term" value="C:cytosol"/>
    <property type="evidence" value="ECO:0007669"/>
    <property type="project" value="TreeGrafter"/>
</dbReference>
<proteinExistence type="inferred from homology"/>
<reference evidence="6" key="1">
    <citation type="journal article" date="2023" name="Plant J.">
        <title>The genome of the king protea, Protea cynaroides.</title>
        <authorList>
            <person name="Chang J."/>
            <person name="Duong T.A."/>
            <person name="Schoeman C."/>
            <person name="Ma X."/>
            <person name="Roodt D."/>
            <person name="Barker N."/>
            <person name="Li Z."/>
            <person name="Van de Peer Y."/>
            <person name="Mizrachi E."/>
        </authorList>
    </citation>
    <scope>NUCLEOTIDE SEQUENCE</scope>
    <source>
        <tissue evidence="6">Young leaves</tissue>
    </source>
</reference>
<dbReference type="GO" id="GO:0016491">
    <property type="term" value="F:oxidoreductase activity"/>
    <property type="evidence" value="ECO:0007669"/>
    <property type="project" value="UniProtKB-KW"/>
</dbReference>
<evidence type="ECO:0000313" key="7">
    <source>
        <dbReference type="Proteomes" id="UP001141806"/>
    </source>
</evidence>
<evidence type="ECO:0000256" key="2">
    <source>
        <dbReference type="ARBA" id="ARBA00006484"/>
    </source>
</evidence>
<gene>
    <name evidence="6" type="ORF">NE237_008206</name>
</gene>
<dbReference type="InterPro" id="IPR002347">
    <property type="entry name" value="SDR_fam"/>
</dbReference>
<keyword evidence="5" id="KW-0812">Transmembrane</keyword>
<dbReference type="Gene3D" id="3.40.50.720">
    <property type="entry name" value="NAD(P)-binding Rossmann-like Domain"/>
    <property type="match status" value="1"/>
</dbReference>
<sequence length="316" mass="35127">MELIQNLINLVLPPITLVFLCLILPFLFVFNSIHLILRYLLPEKMMKKVVLITGASSGIGEQLAYEYAKKGAYLVLVARREESLKEVAEKAIHLGSPDVLVVPADVSRVDQCKKFIDEAVNHFGRLDHLVCNAGIGCHCAFEDVTDVSKFTPVMDVNFWGSIYPTYFAIPHLRKSRGKILVNASVAGWMVAPKGSIYGASKAALIHFYDNLRIELAPEISIVVLSPGFVESEITQGKQLTKKGEVELDQGIRDILQGMPLESAGACAKAAVAAACRGDRHITEPWFYNVLYLLKILCPELVEWSCRLFYSNMRRTG</sequence>
<keyword evidence="7" id="KW-1185">Reference proteome</keyword>
<dbReference type="PANTHER" id="PTHR43391">
    <property type="entry name" value="RETINOL DEHYDROGENASE-RELATED"/>
    <property type="match status" value="1"/>
</dbReference>
<keyword evidence="5" id="KW-1133">Transmembrane helix</keyword>